<dbReference type="Gene3D" id="1.10.486.10">
    <property type="entry name" value="PCRA, domain 4"/>
    <property type="match status" value="1"/>
</dbReference>
<dbReference type="InterPro" id="IPR000212">
    <property type="entry name" value="DNA_helicase_UvrD/REP"/>
</dbReference>
<keyword evidence="16" id="KW-1185">Reference proteome</keyword>
<dbReference type="Pfam" id="PF00580">
    <property type="entry name" value="UvrD-helicase"/>
    <property type="match status" value="2"/>
</dbReference>
<dbReference type="EC" id="5.6.2.4" evidence="10"/>
<dbReference type="AlphaFoldDB" id="A0A830QU40"/>
<dbReference type="InterPro" id="IPR013986">
    <property type="entry name" value="DExx_box_DNA_helicase_dom_sf"/>
</dbReference>
<dbReference type="GO" id="GO:0009314">
    <property type="term" value="P:response to radiation"/>
    <property type="evidence" value="ECO:0007669"/>
    <property type="project" value="UniProtKB-ARBA"/>
</dbReference>
<evidence type="ECO:0000256" key="4">
    <source>
        <dbReference type="ARBA" id="ARBA00022801"/>
    </source>
</evidence>
<comment type="catalytic activity">
    <reaction evidence="9">
        <text>Couples ATP hydrolysis with the unwinding of duplex DNA by translocating in the 3'-5' direction.</text>
        <dbReference type="EC" id="5.6.2.4"/>
    </reaction>
</comment>
<sequence length="811" mass="91300">MQDFNSRYIAARKAVIARDLQRLNPMQRKAAMTTEGPLLLLAGAGSGKTTVLIQRVYTLLTYGRGSDSEEVPEWAEEEDIHFLEAFPDRPTDLELDRAHRLCAVDVPRPWEIIAITFTNKAAGELKERLAARLGPMANDVWASTFHSACVRILRRDIDRIGFDKDFTIYDTDDAKRVIKDIVKEQNLDEKAFQPKSVLAAISHAKDQYETPEDFARRCETENDWKKSRIAKIYAAYQKKLMTANALDFDDIIFHTVTLLQREPEVLRYYQNKFRYVLVDEYQDTNHLQYLLTSLLAGGYRNLCVVGDDDQSIYRFRGANIENILSFEQQYPDARVIRLEQNYRSTQNILDAANAVIQNNVGRKGKTLWTDNGGGEVVTVKTSFNEGDEANFVVGDILMGVNRGRRFRDTAVLYRMNAQSNALEYAMKRNGIPYRVVGGMKFFDRAEVKDVLAYLCVLNNPLDDLRLRRIINNPARGIGATTMDKVAVLAESQGASLYEIIRNADLFPDLKSASVKLLKFADLIDGLRRQGAELALPEFYDVVCDQTGYVRALEEKNDMESRGRIENVQELKSNILGFLEQDPEDATLSGFLNEIALYTDLDSVEAGDDCVTMMTIHSAKGLEFPTVYVVGMEEGIFPGASAQYDQEELEEERRLCYVAMTRAKEKLTLTNARQRMLYGRTSANRPSRFLEEIPEDNMRWEGKPEPRFGGMEATFGGDRWEGGASGGYGAPSTARSGVWVRSQRAQTLSRGSGAAPMLQLNQGDMVEHTAFGKGMVLSVRPMGGDALLEVAFDQMGTKKLMLKSAGNHLKKL</sequence>
<dbReference type="InterPro" id="IPR027417">
    <property type="entry name" value="P-loop_NTPase"/>
</dbReference>
<dbReference type="GO" id="GO:0016787">
    <property type="term" value="F:hydrolase activity"/>
    <property type="evidence" value="ECO:0007669"/>
    <property type="project" value="UniProtKB-KW"/>
</dbReference>
<feature type="domain" description="UvrD-like helicase ATP-binding" evidence="13">
    <location>
        <begin position="23"/>
        <end position="64"/>
    </location>
</feature>
<dbReference type="RefSeq" id="WP_213543881.1">
    <property type="nucleotide sequence ID" value="NZ_AP023421.1"/>
</dbReference>
<keyword evidence="6" id="KW-0067">ATP-binding</keyword>
<keyword evidence="7" id="KW-0238">DNA-binding</keyword>
<dbReference type="GO" id="GO:0000725">
    <property type="term" value="P:recombinational repair"/>
    <property type="evidence" value="ECO:0007669"/>
    <property type="project" value="TreeGrafter"/>
</dbReference>
<geneLocation type="plasmid" evidence="15 16">
    <name>pMM59_01</name>
</geneLocation>
<dbReference type="Gene3D" id="3.40.50.300">
    <property type="entry name" value="P-loop containing nucleotide triphosphate hydrolases"/>
    <property type="match status" value="2"/>
</dbReference>
<keyword evidence="15" id="KW-0614">Plasmid</keyword>
<dbReference type="SUPFAM" id="SSF52540">
    <property type="entry name" value="P-loop containing nucleoside triphosphate hydrolases"/>
    <property type="match status" value="1"/>
</dbReference>
<evidence type="ECO:0000259" key="14">
    <source>
        <dbReference type="Pfam" id="PF13361"/>
    </source>
</evidence>
<evidence type="ECO:0000256" key="11">
    <source>
        <dbReference type="ARBA" id="ARBA00034900"/>
    </source>
</evidence>
<keyword evidence="8" id="KW-0413">Isomerase</keyword>
<evidence type="ECO:0000256" key="10">
    <source>
        <dbReference type="ARBA" id="ARBA00034808"/>
    </source>
</evidence>
<feature type="domain" description="UvrD-like helicase ATP-binding" evidence="13">
    <location>
        <begin position="108"/>
        <end position="331"/>
    </location>
</feature>
<evidence type="ECO:0000256" key="2">
    <source>
        <dbReference type="ARBA" id="ARBA00014807"/>
    </source>
</evidence>
<evidence type="ECO:0000256" key="7">
    <source>
        <dbReference type="ARBA" id="ARBA00023125"/>
    </source>
</evidence>
<dbReference type="GO" id="GO:0033202">
    <property type="term" value="C:DNA helicase complex"/>
    <property type="evidence" value="ECO:0007669"/>
    <property type="project" value="TreeGrafter"/>
</dbReference>
<dbReference type="GO" id="GO:0005829">
    <property type="term" value="C:cytosol"/>
    <property type="evidence" value="ECO:0007669"/>
    <property type="project" value="TreeGrafter"/>
</dbReference>
<evidence type="ECO:0000259" key="13">
    <source>
        <dbReference type="Pfam" id="PF00580"/>
    </source>
</evidence>
<dbReference type="InterPro" id="IPR014016">
    <property type="entry name" value="UvrD-like_ATP-bd"/>
</dbReference>
<dbReference type="GO" id="GO:0005524">
    <property type="term" value="F:ATP binding"/>
    <property type="evidence" value="ECO:0007669"/>
    <property type="project" value="UniProtKB-KW"/>
</dbReference>
<dbReference type="FunFam" id="1.10.486.10:FF:000003">
    <property type="entry name" value="ATP-dependent DNA helicase"/>
    <property type="match status" value="1"/>
</dbReference>
<evidence type="ECO:0000256" key="5">
    <source>
        <dbReference type="ARBA" id="ARBA00022806"/>
    </source>
</evidence>
<name>A0A830QU40_9FIRM</name>
<evidence type="ECO:0000256" key="1">
    <source>
        <dbReference type="ARBA" id="ARBA00009922"/>
    </source>
</evidence>
<evidence type="ECO:0000256" key="6">
    <source>
        <dbReference type="ARBA" id="ARBA00022840"/>
    </source>
</evidence>
<accession>A0A830QU40</accession>
<evidence type="ECO:0000256" key="9">
    <source>
        <dbReference type="ARBA" id="ARBA00034617"/>
    </source>
</evidence>
<feature type="domain" description="UvrD-like helicase C-terminal" evidence="14">
    <location>
        <begin position="336"/>
        <end position="672"/>
    </location>
</feature>
<protein>
    <recommendedName>
        <fullName evidence="2">ATP-dependent DNA helicase PcrA</fullName>
        <ecNumber evidence="10">5.6.2.4</ecNumber>
    </recommendedName>
    <alternativeName>
        <fullName evidence="11">DNA 3'-5' helicase PcrA</fullName>
    </alternativeName>
</protein>
<dbReference type="FunFam" id="1.10.10.160:FF:000001">
    <property type="entry name" value="ATP-dependent DNA helicase"/>
    <property type="match status" value="1"/>
</dbReference>
<dbReference type="Pfam" id="PF21196">
    <property type="entry name" value="PcrA_UvrD_tudor"/>
    <property type="match status" value="1"/>
</dbReference>
<evidence type="ECO:0000256" key="8">
    <source>
        <dbReference type="ARBA" id="ARBA00023235"/>
    </source>
</evidence>
<dbReference type="PANTHER" id="PTHR11070">
    <property type="entry name" value="UVRD / RECB / PCRA DNA HELICASE FAMILY MEMBER"/>
    <property type="match status" value="1"/>
</dbReference>
<comment type="catalytic activity">
    <reaction evidence="12">
        <text>ATP + H2O = ADP + phosphate + H(+)</text>
        <dbReference type="Rhea" id="RHEA:13065"/>
        <dbReference type="ChEBI" id="CHEBI:15377"/>
        <dbReference type="ChEBI" id="CHEBI:15378"/>
        <dbReference type="ChEBI" id="CHEBI:30616"/>
        <dbReference type="ChEBI" id="CHEBI:43474"/>
        <dbReference type="ChEBI" id="CHEBI:456216"/>
        <dbReference type="EC" id="5.6.2.4"/>
    </reaction>
</comment>
<dbReference type="Proteomes" id="UP000679848">
    <property type="component" value="Plasmid pMM59_01"/>
</dbReference>
<dbReference type="GO" id="GO:0003677">
    <property type="term" value="F:DNA binding"/>
    <property type="evidence" value="ECO:0007669"/>
    <property type="project" value="UniProtKB-KW"/>
</dbReference>
<evidence type="ECO:0000256" key="12">
    <source>
        <dbReference type="ARBA" id="ARBA00048988"/>
    </source>
</evidence>
<evidence type="ECO:0000313" key="16">
    <source>
        <dbReference type="Proteomes" id="UP000679848"/>
    </source>
</evidence>
<dbReference type="PANTHER" id="PTHR11070:SF2">
    <property type="entry name" value="ATP-DEPENDENT DNA HELICASE SRS2"/>
    <property type="match status" value="1"/>
</dbReference>
<reference evidence="15" key="1">
    <citation type="submission" date="2020-09" db="EMBL/GenBank/DDBJ databases">
        <title>New species isolated from human feces.</title>
        <authorList>
            <person name="Kitahara M."/>
            <person name="Shigeno Y."/>
            <person name="Shime M."/>
            <person name="Matsumoto Y."/>
            <person name="Nakamura S."/>
            <person name="Motooka D."/>
            <person name="Fukuoka S."/>
            <person name="Nishikawa H."/>
            <person name="Benno Y."/>
        </authorList>
    </citation>
    <scope>NUCLEOTIDE SEQUENCE</scope>
    <source>
        <strain evidence="15">MM59</strain>
        <plasmid evidence="15">pMM59_01</plasmid>
    </source>
</reference>
<gene>
    <name evidence="15" type="ORF">MM59RIKEN_33080</name>
</gene>
<keyword evidence="5 15" id="KW-0347">Helicase</keyword>
<dbReference type="GO" id="GO:0043138">
    <property type="term" value="F:3'-5' DNA helicase activity"/>
    <property type="evidence" value="ECO:0007669"/>
    <property type="project" value="UniProtKB-EC"/>
</dbReference>
<dbReference type="Pfam" id="PF13361">
    <property type="entry name" value="UvrD_C"/>
    <property type="match status" value="1"/>
</dbReference>
<proteinExistence type="inferred from homology"/>
<dbReference type="InterPro" id="IPR014017">
    <property type="entry name" value="DNA_helicase_UvrD-like_C"/>
</dbReference>
<dbReference type="Gene3D" id="1.10.10.160">
    <property type="match status" value="1"/>
</dbReference>
<keyword evidence="4" id="KW-0378">Hydrolase</keyword>
<keyword evidence="3" id="KW-0547">Nucleotide-binding</keyword>
<evidence type="ECO:0000256" key="3">
    <source>
        <dbReference type="ARBA" id="ARBA00022741"/>
    </source>
</evidence>
<evidence type="ECO:0000313" key="15">
    <source>
        <dbReference type="EMBL" id="BCK85989.1"/>
    </source>
</evidence>
<dbReference type="EMBL" id="AP023421">
    <property type="protein sequence ID" value="BCK85989.1"/>
    <property type="molecule type" value="Genomic_DNA"/>
</dbReference>
<comment type="similarity">
    <text evidence="1">Belongs to the helicase family. UvrD subfamily.</text>
</comment>
<dbReference type="CDD" id="cd17932">
    <property type="entry name" value="DEXQc_UvrD"/>
    <property type="match status" value="1"/>
</dbReference>
<dbReference type="KEGG" id="pfaa:MM59RIKEN_33080"/>
<organism evidence="15 16">
    <name type="scientific">Pusillibacter faecalis</name>
    <dbReference type="NCBI Taxonomy" id="2714358"/>
    <lineage>
        <taxon>Bacteria</taxon>
        <taxon>Bacillati</taxon>
        <taxon>Bacillota</taxon>
        <taxon>Clostridia</taxon>
        <taxon>Eubacteriales</taxon>
        <taxon>Oscillospiraceae</taxon>
        <taxon>Pusillibacter</taxon>
    </lineage>
</organism>